<evidence type="ECO:0000256" key="7">
    <source>
        <dbReference type="ARBA" id="ARBA00023235"/>
    </source>
</evidence>
<feature type="active site" description="O-(5'-phospho-DNA)-tyrosine intermediate" evidence="9 10">
    <location>
        <position position="118"/>
    </location>
</feature>
<keyword evidence="7 9" id="KW-0413">Isomerase</keyword>
<dbReference type="InterPro" id="IPR013758">
    <property type="entry name" value="Topo_IIA_A/C_ab"/>
</dbReference>
<dbReference type="EMBL" id="JAFREP010000004">
    <property type="protein sequence ID" value="MBO1317883.1"/>
    <property type="molecule type" value="Genomic_DNA"/>
</dbReference>
<evidence type="ECO:0000256" key="4">
    <source>
        <dbReference type="ARBA" id="ARBA00022840"/>
    </source>
</evidence>
<proteinExistence type="inferred from homology"/>
<evidence type="ECO:0000256" key="10">
    <source>
        <dbReference type="PROSITE-ProRule" id="PRU01384"/>
    </source>
</evidence>
<evidence type="ECO:0000313" key="13">
    <source>
        <dbReference type="EMBL" id="MBO1317883.1"/>
    </source>
</evidence>
<protein>
    <recommendedName>
        <fullName evidence="9">DNA gyrase subunit A</fullName>
        <ecNumber evidence="9">5.6.2.2</ecNumber>
    </recommendedName>
</protein>
<keyword evidence="6 9" id="KW-0238">DNA-binding</keyword>
<keyword evidence="3 9" id="KW-0547">Nucleotide-binding</keyword>
<evidence type="ECO:0000256" key="5">
    <source>
        <dbReference type="ARBA" id="ARBA00023029"/>
    </source>
</evidence>
<dbReference type="NCBIfam" id="NF004044">
    <property type="entry name" value="PRK05561.1"/>
    <property type="match status" value="1"/>
</dbReference>
<dbReference type="FunFam" id="3.30.1360.40:FF:000002">
    <property type="entry name" value="DNA gyrase subunit A"/>
    <property type="match status" value="1"/>
</dbReference>
<dbReference type="Gene3D" id="3.90.199.10">
    <property type="entry name" value="Topoisomerase II, domain 5"/>
    <property type="match status" value="1"/>
</dbReference>
<dbReference type="InterPro" id="IPR005743">
    <property type="entry name" value="GyrA"/>
</dbReference>
<comment type="subunit">
    <text evidence="8">Heterotetramer composed of ParC and ParE.</text>
</comment>
<dbReference type="AlphaFoldDB" id="A0A8J7U180"/>
<dbReference type="EC" id="5.6.2.2" evidence="9"/>
<dbReference type="GO" id="GO:0005737">
    <property type="term" value="C:cytoplasm"/>
    <property type="evidence" value="ECO:0007669"/>
    <property type="project" value="UniProtKB-SubCell"/>
</dbReference>
<dbReference type="SUPFAM" id="SSF56719">
    <property type="entry name" value="Type II DNA topoisomerase"/>
    <property type="match status" value="1"/>
</dbReference>
<dbReference type="FunFam" id="2.120.10.90:FF:000005">
    <property type="entry name" value="DNA topoisomerase 4 subunit A"/>
    <property type="match status" value="1"/>
</dbReference>
<reference evidence="13" key="1">
    <citation type="submission" date="2021-03" db="EMBL/GenBank/DDBJ databases">
        <authorList>
            <person name="Wang G."/>
        </authorList>
    </citation>
    <scope>NUCLEOTIDE SEQUENCE</scope>
    <source>
        <strain evidence="13">KCTC 12899</strain>
    </source>
</reference>
<dbReference type="PROSITE" id="PS52040">
    <property type="entry name" value="TOPO_IIA"/>
    <property type="match status" value="1"/>
</dbReference>
<accession>A0A8J7U180</accession>
<keyword evidence="5 9" id="KW-0799">Topoisomerase</keyword>
<evidence type="ECO:0000256" key="1">
    <source>
        <dbReference type="ARBA" id="ARBA00000185"/>
    </source>
</evidence>
<dbReference type="NCBIfam" id="TIGR01063">
    <property type="entry name" value="gyrA"/>
    <property type="match status" value="1"/>
</dbReference>
<dbReference type="GO" id="GO:0034335">
    <property type="term" value="F:DNA negative supercoiling activity"/>
    <property type="evidence" value="ECO:0007669"/>
    <property type="project" value="UniProtKB-ARBA"/>
</dbReference>
<dbReference type="InterPro" id="IPR013760">
    <property type="entry name" value="Topo_IIA-like_dom_sf"/>
</dbReference>
<dbReference type="GO" id="GO:0009330">
    <property type="term" value="C:DNA topoisomerase type II (double strand cut, ATP-hydrolyzing) complex"/>
    <property type="evidence" value="ECO:0007669"/>
    <property type="project" value="TreeGrafter"/>
</dbReference>
<dbReference type="Gene3D" id="2.120.10.90">
    <property type="entry name" value="DNA gyrase/topoisomerase IV, subunit A, C-terminal"/>
    <property type="match status" value="1"/>
</dbReference>
<dbReference type="InterPro" id="IPR006691">
    <property type="entry name" value="GyrA/parC_rep"/>
</dbReference>
<dbReference type="InterPro" id="IPR002205">
    <property type="entry name" value="Topo_IIA_dom_A"/>
</dbReference>
<dbReference type="Pfam" id="PF00521">
    <property type="entry name" value="DNA_topoisoIV"/>
    <property type="match status" value="1"/>
</dbReference>
<evidence type="ECO:0000256" key="11">
    <source>
        <dbReference type="SAM" id="MobiDB-lite"/>
    </source>
</evidence>
<comment type="catalytic activity">
    <reaction evidence="1 9 10">
        <text>ATP-dependent breakage, passage and rejoining of double-stranded DNA.</text>
        <dbReference type="EC" id="5.6.2.2"/>
    </reaction>
</comment>
<evidence type="ECO:0000256" key="3">
    <source>
        <dbReference type="ARBA" id="ARBA00022741"/>
    </source>
</evidence>
<comment type="similarity">
    <text evidence="2 9">Belongs to the type II topoisomerase GyrA/ParC subunit family.</text>
</comment>
<dbReference type="FunFam" id="1.10.268.10:FF:000001">
    <property type="entry name" value="DNA gyrase subunit A"/>
    <property type="match status" value="1"/>
</dbReference>
<dbReference type="SMART" id="SM00434">
    <property type="entry name" value="TOP4c"/>
    <property type="match status" value="1"/>
</dbReference>
<organism evidence="13 14">
    <name type="scientific">Acanthopleuribacter pedis</name>
    <dbReference type="NCBI Taxonomy" id="442870"/>
    <lineage>
        <taxon>Bacteria</taxon>
        <taxon>Pseudomonadati</taxon>
        <taxon>Acidobacteriota</taxon>
        <taxon>Holophagae</taxon>
        <taxon>Acanthopleuribacterales</taxon>
        <taxon>Acanthopleuribacteraceae</taxon>
        <taxon>Acanthopleuribacter</taxon>
    </lineage>
</organism>
<keyword evidence="14" id="KW-1185">Reference proteome</keyword>
<evidence type="ECO:0000256" key="6">
    <source>
        <dbReference type="ARBA" id="ARBA00023125"/>
    </source>
</evidence>
<evidence type="ECO:0000256" key="8">
    <source>
        <dbReference type="ARBA" id="ARBA00063644"/>
    </source>
</evidence>
<gene>
    <name evidence="9 13" type="primary">gyrA</name>
    <name evidence="13" type="ORF">J3U88_05370</name>
</gene>
<dbReference type="NCBIfam" id="NF004043">
    <property type="entry name" value="PRK05560.1"/>
    <property type="match status" value="1"/>
</dbReference>
<dbReference type="GO" id="GO:0003677">
    <property type="term" value="F:DNA binding"/>
    <property type="evidence" value="ECO:0007669"/>
    <property type="project" value="UniProtKB-UniRule"/>
</dbReference>
<dbReference type="InterPro" id="IPR050220">
    <property type="entry name" value="Type_II_DNA_Topoisomerases"/>
</dbReference>
<dbReference type="GO" id="GO:0006265">
    <property type="term" value="P:DNA topological change"/>
    <property type="evidence" value="ECO:0007669"/>
    <property type="project" value="UniProtKB-UniRule"/>
</dbReference>
<dbReference type="HAMAP" id="MF_01897">
    <property type="entry name" value="GyrA"/>
    <property type="match status" value="1"/>
</dbReference>
<evidence type="ECO:0000259" key="12">
    <source>
        <dbReference type="PROSITE" id="PS52040"/>
    </source>
</evidence>
<dbReference type="Gene3D" id="3.30.1360.40">
    <property type="match status" value="1"/>
</dbReference>
<dbReference type="Gene3D" id="1.10.268.10">
    <property type="entry name" value="Topoisomerase, domain 3"/>
    <property type="match status" value="1"/>
</dbReference>
<dbReference type="SUPFAM" id="SSF101904">
    <property type="entry name" value="GyrA/ParC C-terminal domain-like"/>
    <property type="match status" value="1"/>
</dbReference>
<evidence type="ECO:0000256" key="9">
    <source>
        <dbReference type="HAMAP-Rule" id="MF_01897"/>
    </source>
</evidence>
<name>A0A8J7U180_9BACT</name>
<evidence type="ECO:0000256" key="2">
    <source>
        <dbReference type="ARBA" id="ARBA00008263"/>
    </source>
</evidence>
<evidence type="ECO:0000313" key="14">
    <source>
        <dbReference type="Proteomes" id="UP000664417"/>
    </source>
</evidence>
<dbReference type="InterPro" id="IPR035516">
    <property type="entry name" value="Gyrase/topoIV_suA_C"/>
</dbReference>
<feature type="short sequence motif" description="GyrA-box" evidence="9">
    <location>
        <begin position="520"/>
        <end position="526"/>
    </location>
</feature>
<comment type="subcellular location">
    <subcellularLocation>
        <location evidence="9">Cytoplasm</location>
    </subcellularLocation>
</comment>
<sequence>MNSELPVNITREMRQSYLDYSMSVIVGRALPDVRDGFKPVHRRILYAMFREGLLSNRKYSKCAGVVGEVLKKYHPHGDSAVYDALVRLAQPWNMRYQLVDGQGNFGSIDGDRAAAYRYTEARMQQIAEEMLNDIDKETVDWQPNFDETVNEPLVLPTRYPNLLVNGSSGIAVGMATNVPPHHLGEVTDGLLMLLDNPDATIDELMTVIKGPDFPTGGMICGTQGIYDAYHTGKGRIIVRAKTHFEENEGRTWIIVDEIPYMVNKAKVCEKIAELVKDQKIDGISELRDESDRHGMRIVVELKRNEVPEVVLNKLYQMTALQSTFGVIMLALVDNQPKILNLRQILGQFIAFRRDVVIRRTSFLLRKAEERSHILEGLVKALDLLDEIIALIRAAESPSLARAQMVERWEFSVRQAQAILEMRLQKLTGMERQAIVNEYNEIQEVIRKLRLILDDPNELLRVIREETQEVRDRYVDDRRTEIRDMGISFTVEDFIADESVVITCSHRGYIKQTPLTIYKEQKRGGKGRLGMRTHDDDFVEYMFVAQTHDYLMVFTNFGKVYWIKVHQIPQTDAANKGKAIVNLIGFEDGERAVAFNAVREFSDDVNLVFATRKGLVKRTVLSAFKNIRANGIRAISIQEGDELINVRQTTGESEIFLASKLGKAIRFAETEVRQTGRSSMGVTGIRLSDGDTVVEMAVINEDSGSILTISELGYGKRTLVSEYRLQGRGGFGSLNMKKTDKTGSISGVRYIKDHDSVLIISQLGKLIRLDLTTIRDIGRVTQGVRLIQLDDPSDRVVGIGLVPKEEESDEALEEILSESEAALEETGSEAGDGSTEQSGEDQEQES</sequence>
<dbReference type="GO" id="GO:0005694">
    <property type="term" value="C:chromosome"/>
    <property type="evidence" value="ECO:0007669"/>
    <property type="project" value="InterPro"/>
</dbReference>
<dbReference type="InterPro" id="IPR013757">
    <property type="entry name" value="Topo_IIA_A_a_sf"/>
</dbReference>
<comment type="function">
    <text evidence="9">A type II topoisomerase that negatively supercoils closed circular double-stranded (ds) DNA in an ATP-dependent manner to modulate DNA topology and maintain chromosomes in an underwound state. Negative supercoiling favors strand separation, and DNA replication, transcription, recombination and repair, all of which involve strand separation. Also able to catalyze the interconversion of other topological isomers of dsDNA rings, including catenanes and knotted rings. Type II topoisomerases break and join 2 DNA strands simultaneously in an ATP-dependent manner.</text>
</comment>
<comment type="caution">
    <text evidence="13">The sequence shown here is derived from an EMBL/GenBank/DDBJ whole genome shotgun (WGS) entry which is preliminary data.</text>
</comment>
<dbReference type="PANTHER" id="PTHR43493">
    <property type="entry name" value="DNA GYRASE/TOPOISOMERASE SUBUNIT A"/>
    <property type="match status" value="1"/>
</dbReference>
<dbReference type="FunFam" id="3.90.199.10:FF:000001">
    <property type="entry name" value="DNA gyrase subunit A"/>
    <property type="match status" value="1"/>
</dbReference>
<comment type="subunit">
    <text evidence="9">Heterotetramer, composed of two GyrA and two GyrB chains. In the heterotetramer, GyrA contains the active site tyrosine that forms a transient covalent intermediate with DNA, while GyrB binds cofactors and catalyzes ATP hydrolysis.</text>
</comment>
<dbReference type="RefSeq" id="WP_207857375.1">
    <property type="nucleotide sequence ID" value="NZ_JAFREP010000004.1"/>
</dbReference>
<keyword evidence="4 9" id="KW-0067">ATP-binding</keyword>
<keyword evidence="9" id="KW-0963">Cytoplasm</keyword>
<feature type="region of interest" description="Disordered" evidence="11">
    <location>
        <begin position="805"/>
        <end position="845"/>
    </location>
</feature>
<dbReference type="CDD" id="cd00187">
    <property type="entry name" value="TOP4c"/>
    <property type="match status" value="1"/>
</dbReference>
<dbReference type="Pfam" id="PF03989">
    <property type="entry name" value="DNA_gyraseA_C"/>
    <property type="match status" value="6"/>
</dbReference>
<dbReference type="GO" id="GO:0006261">
    <property type="term" value="P:DNA-templated DNA replication"/>
    <property type="evidence" value="ECO:0007669"/>
    <property type="project" value="UniProtKB-UniRule"/>
</dbReference>
<dbReference type="Proteomes" id="UP000664417">
    <property type="component" value="Unassembled WGS sequence"/>
</dbReference>
<feature type="compositionally biased region" description="Acidic residues" evidence="11">
    <location>
        <begin position="805"/>
        <end position="826"/>
    </location>
</feature>
<dbReference type="PANTHER" id="PTHR43493:SF5">
    <property type="entry name" value="DNA GYRASE SUBUNIT A, CHLOROPLASTIC_MITOCHONDRIAL"/>
    <property type="match status" value="1"/>
</dbReference>
<dbReference type="GO" id="GO:0005524">
    <property type="term" value="F:ATP binding"/>
    <property type="evidence" value="ECO:0007669"/>
    <property type="project" value="UniProtKB-UniRule"/>
</dbReference>
<feature type="domain" description="Topo IIA-type catalytic" evidence="12">
    <location>
        <begin position="30"/>
        <end position="493"/>
    </location>
</feature>
<comment type="miscellaneous">
    <text evidence="9">Few gyrases are as efficient as E.coli at forming negative supercoils. Not all organisms have 2 type II topoisomerases; in organisms with a single type II topoisomerase this enzyme also has to decatenate newly replicated chromosomes.</text>
</comment>